<dbReference type="PROSITE" id="PS50305">
    <property type="entry name" value="SIRTUIN"/>
    <property type="match status" value="1"/>
</dbReference>
<evidence type="ECO:0000259" key="11">
    <source>
        <dbReference type="PROSITE" id="PS50305"/>
    </source>
</evidence>
<dbReference type="PANTHER" id="PTHR11085:SF9">
    <property type="entry name" value="NAD-DEPENDENT PROTEIN DEACETYLASE SIRTUIN-1"/>
    <property type="match status" value="1"/>
</dbReference>
<evidence type="ECO:0000256" key="9">
    <source>
        <dbReference type="PROSITE-ProRule" id="PRU00236"/>
    </source>
</evidence>
<feature type="region of interest" description="Disordered" evidence="10">
    <location>
        <begin position="400"/>
        <end position="431"/>
    </location>
</feature>
<feature type="region of interest" description="Disordered" evidence="10">
    <location>
        <begin position="516"/>
        <end position="551"/>
    </location>
</feature>
<comment type="cofactor">
    <cofactor evidence="1">
        <name>Zn(2+)</name>
        <dbReference type="ChEBI" id="CHEBI:29105"/>
    </cofactor>
</comment>
<dbReference type="PANTHER" id="PTHR11085">
    <property type="entry name" value="NAD-DEPENDENT PROTEIN DEACYLASE SIRTUIN-5, MITOCHONDRIAL-RELATED"/>
    <property type="match status" value="1"/>
</dbReference>
<feature type="region of interest" description="Disordered" evidence="10">
    <location>
        <begin position="577"/>
        <end position="635"/>
    </location>
</feature>
<comment type="similarity">
    <text evidence="3">Belongs to the sirtuin family. Class I subfamily.</text>
</comment>
<feature type="compositionally biased region" description="Basic and acidic residues" evidence="10">
    <location>
        <begin position="612"/>
        <end position="628"/>
    </location>
</feature>
<dbReference type="Gene3D" id="3.40.50.1220">
    <property type="entry name" value="TPP-binding domain"/>
    <property type="match status" value="1"/>
</dbReference>
<feature type="compositionally biased region" description="Basic and acidic residues" evidence="10">
    <location>
        <begin position="577"/>
        <end position="588"/>
    </location>
</feature>
<evidence type="ECO:0000313" key="12">
    <source>
        <dbReference type="EMBL" id="KAF5338601.1"/>
    </source>
</evidence>
<dbReference type="InterPro" id="IPR026590">
    <property type="entry name" value="Ssirtuin_cat_dom"/>
</dbReference>
<accession>A0A8H5CBE1</accession>
<evidence type="ECO:0000256" key="1">
    <source>
        <dbReference type="ARBA" id="ARBA00001947"/>
    </source>
</evidence>
<gene>
    <name evidence="12" type="ORF">D9611_012783</name>
</gene>
<sequence>MPSASNSRAPSGSPEQDDVTRGTVSFQITRKEHLSLQIRALLDASDEVDLSAEVAEDLFQSLPPGAEGDDCGCPHDDEEGGEDHEHHDHGEEQHAEDEDEDMEDGPEVIAVDGEIVVSSVFRPKNPGGDGESWTKQEVKQILHHLKEKGSRSFVSEYFVKRNIPIPKLLLAFGIELCPELLTKSSQTLMYILQVAMSFQLRKRERLPQYSTPEDAKQLISNAKKILVLTGAGISVSCGIPDFRSRDGLYAKLKERGEYDLDDPQQMFDINYFRENPAVSTILRTASGCALTLDVPLVCKALSQGPSQIYPANFKPSISHEFIKKLEDDEQLLRNYTQNIDTLESKAGITKVIQCHGSFATASCLQCRRKVPGSEIEHDVMNQIVPLCSVCNAAPPPVIPVKKPKKKKGKKEWEESDSEDDHSIPSQFPPGIMKPDITFFGEKLDDSFEKALEADRDQVDLLLVIGTSLKVAPVADILSHIPHSVPQILINKTPIRHINPDIVLLGDADDVVRWLTAPATPPRRQSPRGTSKQSPGDKAKSASPGSPSYERVGDTHVSLFKGAEAGKWVEEVKEQYAKELKEAEAKAEAEAAEAAGDVKPEAGLVGSSPIKESMSDKDMRSGSEELAGREKKRRRV</sequence>
<evidence type="ECO:0000256" key="3">
    <source>
        <dbReference type="ARBA" id="ARBA00006924"/>
    </source>
</evidence>
<feature type="active site" description="Proton acceptor" evidence="9">
    <location>
        <position position="355"/>
    </location>
</feature>
<evidence type="ECO:0000256" key="2">
    <source>
        <dbReference type="ARBA" id="ARBA00004173"/>
    </source>
</evidence>
<feature type="compositionally biased region" description="Polar residues" evidence="10">
    <location>
        <begin position="1"/>
        <end position="14"/>
    </location>
</feature>
<organism evidence="12 13">
    <name type="scientific">Ephemerocybe angulata</name>
    <dbReference type="NCBI Taxonomy" id="980116"/>
    <lineage>
        <taxon>Eukaryota</taxon>
        <taxon>Fungi</taxon>
        <taxon>Dikarya</taxon>
        <taxon>Basidiomycota</taxon>
        <taxon>Agaricomycotina</taxon>
        <taxon>Agaricomycetes</taxon>
        <taxon>Agaricomycetidae</taxon>
        <taxon>Agaricales</taxon>
        <taxon>Agaricineae</taxon>
        <taxon>Psathyrellaceae</taxon>
        <taxon>Ephemerocybe</taxon>
    </lineage>
</organism>
<dbReference type="GO" id="GO:0046872">
    <property type="term" value="F:metal ion binding"/>
    <property type="evidence" value="ECO:0007669"/>
    <property type="project" value="UniProtKB-KW"/>
</dbReference>
<evidence type="ECO:0000256" key="7">
    <source>
        <dbReference type="ARBA" id="ARBA00023027"/>
    </source>
</evidence>
<keyword evidence="6 9" id="KW-0862">Zinc</keyword>
<dbReference type="GO" id="GO:0070403">
    <property type="term" value="F:NAD+ binding"/>
    <property type="evidence" value="ECO:0007669"/>
    <property type="project" value="InterPro"/>
</dbReference>
<keyword evidence="13" id="KW-1185">Reference proteome</keyword>
<feature type="region of interest" description="Disordered" evidence="10">
    <location>
        <begin position="1"/>
        <end position="24"/>
    </location>
</feature>
<keyword evidence="7" id="KW-0520">NAD</keyword>
<dbReference type="GO" id="GO:0046970">
    <property type="term" value="F:histone H4K16 deacetylase activity, NAD-dependent"/>
    <property type="evidence" value="ECO:0007669"/>
    <property type="project" value="TreeGrafter"/>
</dbReference>
<dbReference type="OrthoDB" id="420264at2759"/>
<dbReference type="SUPFAM" id="SSF52467">
    <property type="entry name" value="DHS-like NAD/FAD-binding domain"/>
    <property type="match status" value="1"/>
</dbReference>
<feature type="binding site" evidence="9">
    <location>
        <position position="366"/>
    </location>
    <ligand>
        <name>Zn(2+)</name>
        <dbReference type="ChEBI" id="CHEBI:29105"/>
    </ligand>
</feature>
<keyword evidence="5 9" id="KW-0479">Metal-binding</keyword>
<keyword evidence="4" id="KW-0808">Transferase</keyword>
<comment type="caution">
    <text evidence="12">The sequence shown here is derived from an EMBL/GenBank/DDBJ whole genome shotgun (WGS) entry which is preliminary data.</text>
</comment>
<feature type="binding site" evidence="9">
    <location>
        <position position="363"/>
    </location>
    <ligand>
        <name>Zn(2+)</name>
        <dbReference type="ChEBI" id="CHEBI:29105"/>
    </ligand>
</feature>
<evidence type="ECO:0000313" key="13">
    <source>
        <dbReference type="Proteomes" id="UP000541558"/>
    </source>
</evidence>
<feature type="compositionally biased region" description="Acidic residues" evidence="10">
    <location>
        <begin position="94"/>
        <end position="104"/>
    </location>
</feature>
<feature type="compositionally biased region" description="Basic and acidic residues" evidence="10">
    <location>
        <begin position="83"/>
        <end position="93"/>
    </location>
</feature>
<dbReference type="InterPro" id="IPR050134">
    <property type="entry name" value="NAD-dep_sirtuin_deacylases"/>
</dbReference>
<feature type="region of interest" description="Disordered" evidence="10">
    <location>
        <begin position="55"/>
        <end position="104"/>
    </location>
</feature>
<dbReference type="InterPro" id="IPR003000">
    <property type="entry name" value="Sirtuin"/>
</dbReference>
<protein>
    <recommendedName>
        <fullName evidence="11">Deacetylase sirtuin-type domain-containing protein</fullName>
    </recommendedName>
</protein>
<dbReference type="AlphaFoldDB" id="A0A8H5CBE1"/>
<reference evidence="12 13" key="1">
    <citation type="journal article" date="2020" name="ISME J.">
        <title>Uncovering the hidden diversity of litter-decomposition mechanisms in mushroom-forming fungi.</title>
        <authorList>
            <person name="Floudas D."/>
            <person name="Bentzer J."/>
            <person name="Ahren D."/>
            <person name="Johansson T."/>
            <person name="Persson P."/>
            <person name="Tunlid A."/>
        </authorList>
    </citation>
    <scope>NUCLEOTIDE SEQUENCE [LARGE SCALE GENOMIC DNA]</scope>
    <source>
        <strain evidence="12 13">CBS 175.51</strain>
    </source>
</reference>
<evidence type="ECO:0000256" key="6">
    <source>
        <dbReference type="ARBA" id="ARBA00022833"/>
    </source>
</evidence>
<keyword evidence="8" id="KW-0496">Mitochondrion</keyword>
<dbReference type="InterPro" id="IPR029035">
    <property type="entry name" value="DHS-like_NAD/FAD-binding_dom"/>
</dbReference>
<evidence type="ECO:0000256" key="10">
    <source>
        <dbReference type="SAM" id="MobiDB-lite"/>
    </source>
</evidence>
<feature type="binding site" evidence="9">
    <location>
        <position position="390"/>
    </location>
    <ligand>
        <name>Zn(2+)</name>
        <dbReference type="ChEBI" id="CHEBI:29105"/>
    </ligand>
</feature>
<dbReference type="EMBL" id="JAACJK010000012">
    <property type="protein sequence ID" value="KAF5338601.1"/>
    <property type="molecule type" value="Genomic_DNA"/>
</dbReference>
<dbReference type="GO" id="GO:0005634">
    <property type="term" value="C:nucleus"/>
    <property type="evidence" value="ECO:0007669"/>
    <property type="project" value="TreeGrafter"/>
</dbReference>
<dbReference type="Gene3D" id="3.30.1600.10">
    <property type="entry name" value="SIR2/SIRT2 'Small Domain"/>
    <property type="match status" value="1"/>
</dbReference>
<feature type="domain" description="Deacetylase sirtuin-type" evidence="11">
    <location>
        <begin position="205"/>
        <end position="525"/>
    </location>
</feature>
<name>A0A8H5CBE1_9AGAR</name>
<feature type="binding site" evidence="9">
    <location>
        <position position="387"/>
    </location>
    <ligand>
        <name>Zn(2+)</name>
        <dbReference type="ChEBI" id="CHEBI:29105"/>
    </ligand>
</feature>
<dbReference type="Proteomes" id="UP000541558">
    <property type="component" value="Unassembled WGS sequence"/>
</dbReference>
<evidence type="ECO:0000256" key="8">
    <source>
        <dbReference type="ARBA" id="ARBA00023128"/>
    </source>
</evidence>
<evidence type="ECO:0000256" key="5">
    <source>
        <dbReference type="ARBA" id="ARBA00022723"/>
    </source>
</evidence>
<dbReference type="InterPro" id="IPR026591">
    <property type="entry name" value="Sirtuin_cat_small_dom_sf"/>
</dbReference>
<evidence type="ECO:0000256" key="4">
    <source>
        <dbReference type="ARBA" id="ARBA00022679"/>
    </source>
</evidence>
<comment type="subcellular location">
    <subcellularLocation>
        <location evidence="2">Mitochondrion</location>
    </subcellularLocation>
</comment>
<proteinExistence type="inferred from homology"/>
<dbReference type="GO" id="GO:0005739">
    <property type="term" value="C:mitochondrion"/>
    <property type="evidence" value="ECO:0007669"/>
    <property type="project" value="UniProtKB-SubCell"/>
</dbReference>
<dbReference type="Pfam" id="PF02146">
    <property type="entry name" value="SIR2"/>
    <property type="match status" value="2"/>
</dbReference>